<dbReference type="Pfam" id="PF05359">
    <property type="entry name" value="DUF748"/>
    <property type="match status" value="2"/>
</dbReference>
<dbReference type="AlphaFoldDB" id="A0A7U8C446"/>
<evidence type="ECO:0000313" key="2">
    <source>
        <dbReference type="Proteomes" id="UP000002171"/>
    </source>
</evidence>
<organism evidence="1 2">
    <name type="scientific">Neptuniibacter caesariensis</name>
    <dbReference type="NCBI Taxonomy" id="207954"/>
    <lineage>
        <taxon>Bacteria</taxon>
        <taxon>Pseudomonadati</taxon>
        <taxon>Pseudomonadota</taxon>
        <taxon>Gammaproteobacteria</taxon>
        <taxon>Oceanospirillales</taxon>
        <taxon>Oceanospirillaceae</taxon>
        <taxon>Neptuniibacter</taxon>
    </lineage>
</organism>
<dbReference type="InterPro" id="IPR036737">
    <property type="entry name" value="OmpA-like_sf"/>
</dbReference>
<sequence length="860" mass="94845">MVRFLVFFIVFIALTLHNLPLLIRDQAVIWLLDNGAEKAGLTALDVDWLKGKVHIKGLYAQAEGKPKLQVDQLEVDLDYELLSEKRILISELRLEGVDLGVKQREKNLWLGTIDLNQFSGEKEKQEPSPSESSEWSFGLANMRLNNVHWRTDLPGQKHHLALLNATVADFYLWDQQQPVRVDLEGSLNGAPIAIESSSKPLPEEKSSELHIKLNQFPVHSVTAAFIPSLRAHVDLDLNLSATTNLNSQLMALKQSGNIKIRDFSIAQNDLNVKHKKLNWQGDLQLSLLRSTLQNMQMTSKLELGGLQLKAPGNSLNLSDLKLVSALEMEGMQSILAKDLAMSAKGILVDTGTQQLSLENAHFRGDAKSEDLKNWQANIPSLILGLVELSANNQQLVTVEKLQLDRFKFYELNRIELATMGVDNLKVMGDGGVFTRWNRIQSDGIQFNQMNHLNIANLALSGSKTRLHLSQQRTLPDLDWLLANLASPEKKEAETKPTASEPTAPFRVSIGSINLSGNNPVSVVDKGVKPSFKTDLNLSKLVLKDLDTASKGKTSFSLNAKNGFSTISAKGAIELFSGNFGGNWDASVKGLGLPQVSPYSLEYTGYYMHSGQLSLDTKGTIKSRKLKGDMDIRLNKLEVEARNSDRSGEFDQKVSMPLGTAIAVLQDNDDNIDLQIPVDGSLDDPQFGYQTVINKLAGKGLKSAAMGYLSQALQPFGALISIGQMVMDASDKGSFINLQPVFFGPASSALDAEDKQYLAKLSGMMKERKGMRMNICGLAVAADEPVVWAELMAENKKRKKPLAEEALKLELSPMLQQLAEQRSNQIKGALVKQGIDIERLFSCYPKVDLKSDEKPQVTLGL</sequence>
<gene>
    <name evidence="1" type="ORF">MED92_04854</name>
</gene>
<dbReference type="Proteomes" id="UP000002171">
    <property type="component" value="Unassembled WGS sequence"/>
</dbReference>
<dbReference type="PANTHER" id="PTHR30441">
    <property type="entry name" value="DUF748 DOMAIN-CONTAINING PROTEIN"/>
    <property type="match status" value="1"/>
</dbReference>
<dbReference type="Gene3D" id="3.30.1330.60">
    <property type="entry name" value="OmpA-like domain"/>
    <property type="match status" value="1"/>
</dbReference>
<dbReference type="PANTHER" id="PTHR30441:SF8">
    <property type="entry name" value="DUF748 DOMAIN-CONTAINING PROTEIN"/>
    <property type="match status" value="1"/>
</dbReference>
<name>A0A7U8C446_NEPCE</name>
<dbReference type="OrthoDB" id="6114420at2"/>
<evidence type="ECO:0008006" key="3">
    <source>
        <dbReference type="Google" id="ProtNLM"/>
    </source>
</evidence>
<accession>A0A7U8C446</accession>
<dbReference type="EMBL" id="AAOW01000010">
    <property type="protein sequence ID" value="EAR61155.1"/>
    <property type="molecule type" value="Genomic_DNA"/>
</dbReference>
<keyword evidence="2" id="KW-1185">Reference proteome</keyword>
<reference evidence="1 2" key="1">
    <citation type="submission" date="2006-02" db="EMBL/GenBank/DDBJ databases">
        <authorList>
            <person name="Pinhassi J."/>
            <person name="Pedros-Alio C."/>
            <person name="Ferriera S."/>
            <person name="Johnson J."/>
            <person name="Kravitz S."/>
            <person name="Halpern A."/>
            <person name="Remington K."/>
            <person name="Beeson K."/>
            <person name="Tran B."/>
            <person name="Rogers Y.-H."/>
            <person name="Friedman R."/>
            <person name="Venter J.C."/>
        </authorList>
    </citation>
    <scope>NUCLEOTIDE SEQUENCE [LARGE SCALE GENOMIC DNA]</scope>
    <source>
        <strain evidence="1 2">MED92</strain>
    </source>
</reference>
<proteinExistence type="predicted"/>
<dbReference type="GO" id="GO:0005886">
    <property type="term" value="C:plasma membrane"/>
    <property type="evidence" value="ECO:0007669"/>
    <property type="project" value="TreeGrafter"/>
</dbReference>
<comment type="caution">
    <text evidence="1">The sequence shown here is derived from an EMBL/GenBank/DDBJ whole genome shotgun (WGS) entry which is preliminary data.</text>
</comment>
<dbReference type="GO" id="GO:0090313">
    <property type="term" value="P:regulation of protein targeting to membrane"/>
    <property type="evidence" value="ECO:0007669"/>
    <property type="project" value="TreeGrafter"/>
</dbReference>
<evidence type="ECO:0000313" key="1">
    <source>
        <dbReference type="EMBL" id="EAR61155.1"/>
    </source>
</evidence>
<dbReference type="RefSeq" id="WP_007021437.1">
    <property type="nucleotide sequence ID" value="NZ_CH724126.1"/>
</dbReference>
<protein>
    <recommendedName>
        <fullName evidence="3">DUF748 domain-containing protein</fullName>
    </recommendedName>
</protein>
<dbReference type="InterPro" id="IPR052894">
    <property type="entry name" value="AsmA-related"/>
</dbReference>
<dbReference type="InterPro" id="IPR008023">
    <property type="entry name" value="DUF748"/>
</dbReference>